<organism evidence="2 3">
    <name type="scientific">Dactylellina haptotyla (strain CBS 200.50)</name>
    <name type="common">Nematode-trapping fungus</name>
    <name type="synonym">Monacrosporium haptotylum</name>
    <dbReference type="NCBI Taxonomy" id="1284197"/>
    <lineage>
        <taxon>Eukaryota</taxon>
        <taxon>Fungi</taxon>
        <taxon>Dikarya</taxon>
        <taxon>Ascomycota</taxon>
        <taxon>Pezizomycotina</taxon>
        <taxon>Orbiliomycetes</taxon>
        <taxon>Orbiliales</taxon>
        <taxon>Orbiliaceae</taxon>
        <taxon>Dactylellina</taxon>
    </lineage>
</organism>
<proteinExistence type="predicted"/>
<dbReference type="AlphaFoldDB" id="S8A5R4"/>
<feature type="region of interest" description="Disordered" evidence="1">
    <location>
        <begin position="104"/>
        <end position="137"/>
    </location>
</feature>
<dbReference type="Proteomes" id="UP000015100">
    <property type="component" value="Unassembled WGS sequence"/>
</dbReference>
<sequence>MSACVADPRTPTFGATPAMLPPSQPIPTPPTPRRKTEVNWSDLTMFVQNQQMRSGQRDTQNALIFGSSRFWDEDTESLFHNAENKKRLAKRKCANTNQQMTVAESYFSASSRQPTTPERVAERRDRETTASGAEFTR</sequence>
<keyword evidence="3" id="KW-1185">Reference proteome</keyword>
<evidence type="ECO:0000256" key="1">
    <source>
        <dbReference type="SAM" id="MobiDB-lite"/>
    </source>
</evidence>
<evidence type="ECO:0000313" key="2">
    <source>
        <dbReference type="EMBL" id="EPS36461.1"/>
    </source>
</evidence>
<feature type="region of interest" description="Disordered" evidence="1">
    <location>
        <begin position="1"/>
        <end position="36"/>
    </location>
</feature>
<dbReference type="HOGENOM" id="CLU_1865051_0_0_1"/>
<feature type="compositionally biased region" description="Pro residues" evidence="1">
    <location>
        <begin position="19"/>
        <end position="31"/>
    </location>
</feature>
<accession>S8A5R4</accession>
<dbReference type="EMBL" id="AQGS01000906">
    <property type="protein sequence ID" value="EPS36461.1"/>
    <property type="molecule type" value="Genomic_DNA"/>
</dbReference>
<name>S8A5R4_DACHA</name>
<feature type="compositionally biased region" description="Polar residues" evidence="1">
    <location>
        <begin position="104"/>
        <end position="116"/>
    </location>
</feature>
<reference evidence="3" key="2">
    <citation type="submission" date="2013-04" db="EMBL/GenBank/DDBJ databases">
        <title>Genomic mechanisms accounting for the adaptation to parasitism in nematode-trapping fungi.</title>
        <authorList>
            <person name="Ahren D.G."/>
        </authorList>
    </citation>
    <scope>NUCLEOTIDE SEQUENCE [LARGE SCALE GENOMIC DNA]</scope>
    <source>
        <strain evidence="3">CBS 200.50</strain>
    </source>
</reference>
<comment type="caution">
    <text evidence="2">The sequence shown here is derived from an EMBL/GenBank/DDBJ whole genome shotgun (WGS) entry which is preliminary data.</text>
</comment>
<feature type="compositionally biased region" description="Basic and acidic residues" evidence="1">
    <location>
        <begin position="119"/>
        <end position="128"/>
    </location>
</feature>
<evidence type="ECO:0000313" key="3">
    <source>
        <dbReference type="Proteomes" id="UP000015100"/>
    </source>
</evidence>
<reference evidence="2 3" key="1">
    <citation type="journal article" date="2013" name="PLoS Genet.">
        <title>Genomic mechanisms accounting for the adaptation to parasitism in nematode-trapping fungi.</title>
        <authorList>
            <person name="Meerupati T."/>
            <person name="Andersson K.M."/>
            <person name="Friman E."/>
            <person name="Kumar D."/>
            <person name="Tunlid A."/>
            <person name="Ahren D."/>
        </authorList>
    </citation>
    <scope>NUCLEOTIDE SEQUENCE [LARGE SCALE GENOMIC DNA]</scope>
    <source>
        <strain evidence="2 3">CBS 200.50</strain>
    </source>
</reference>
<gene>
    <name evidence="2" type="ORF">H072_10008</name>
</gene>
<protein>
    <submittedName>
        <fullName evidence="2">Uncharacterized protein</fullName>
    </submittedName>
</protein>